<evidence type="ECO:0000313" key="3">
    <source>
        <dbReference type="Proteomes" id="UP001162060"/>
    </source>
</evidence>
<comment type="caution">
    <text evidence="2">The sequence shown here is derived from an EMBL/GenBank/DDBJ whole genome shotgun (WGS) entry which is preliminary data.</text>
</comment>
<dbReference type="PANTHER" id="PTHR37984">
    <property type="entry name" value="PROTEIN CBG26694"/>
    <property type="match status" value="1"/>
</dbReference>
<accession>A0AAV1UAZ4</accession>
<protein>
    <recommendedName>
        <fullName evidence="1">Integrase zinc-binding domain-containing protein</fullName>
    </recommendedName>
</protein>
<sequence length="230" mass="26126">MARWLSFFAEYNFTVEYKPGRLNVVADALSRRPDFEPVVKPDSETVTVAVMTSSVPSSTLHDDVRRAYAQDAVSGDTPRVVIPDDNDLRLRIMFEYHDAPIGGHRGREKTYLTVSRDFYWPRQYQLVRNLYPFRQSAGNPSQWNLSSGNPKTHAGIRAFSYLLTDSAKWYTLWLYQSQSRQVAVLVSLSTPSSDFMGYPVYSYQTEIHASLLISGVPCSNHSNALEDVDI</sequence>
<gene>
    <name evidence="2" type="ORF">PM001_LOCUS17149</name>
</gene>
<dbReference type="EMBL" id="CAKLBY020000188">
    <property type="protein sequence ID" value="CAK7931999.1"/>
    <property type="molecule type" value="Genomic_DNA"/>
</dbReference>
<dbReference type="PANTHER" id="PTHR37984:SF5">
    <property type="entry name" value="PROTEIN NYNRIN-LIKE"/>
    <property type="match status" value="1"/>
</dbReference>
<dbReference type="Pfam" id="PF17921">
    <property type="entry name" value="Integrase_H2C2"/>
    <property type="match status" value="1"/>
</dbReference>
<dbReference type="InterPro" id="IPR041588">
    <property type="entry name" value="Integrase_H2C2"/>
</dbReference>
<proteinExistence type="predicted"/>
<dbReference type="Gene3D" id="1.10.340.70">
    <property type="match status" value="1"/>
</dbReference>
<organism evidence="2 3">
    <name type="scientific">Peronospora matthiolae</name>
    <dbReference type="NCBI Taxonomy" id="2874970"/>
    <lineage>
        <taxon>Eukaryota</taxon>
        <taxon>Sar</taxon>
        <taxon>Stramenopiles</taxon>
        <taxon>Oomycota</taxon>
        <taxon>Peronosporomycetes</taxon>
        <taxon>Peronosporales</taxon>
        <taxon>Peronosporaceae</taxon>
        <taxon>Peronospora</taxon>
    </lineage>
</organism>
<evidence type="ECO:0000313" key="2">
    <source>
        <dbReference type="EMBL" id="CAK7931999.1"/>
    </source>
</evidence>
<evidence type="ECO:0000259" key="1">
    <source>
        <dbReference type="Pfam" id="PF17921"/>
    </source>
</evidence>
<dbReference type="Proteomes" id="UP001162060">
    <property type="component" value="Unassembled WGS sequence"/>
</dbReference>
<dbReference type="AlphaFoldDB" id="A0AAV1UAZ4"/>
<name>A0AAV1UAZ4_9STRA</name>
<reference evidence="2" key="1">
    <citation type="submission" date="2024-01" db="EMBL/GenBank/DDBJ databases">
        <authorList>
            <person name="Webb A."/>
        </authorList>
    </citation>
    <scope>NUCLEOTIDE SEQUENCE</scope>
    <source>
        <strain evidence="2">Pm1</strain>
    </source>
</reference>
<dbReference type="InterPro" id="IPR050951">
    <property type="entry name" value="Retrovirus_Pol_polyprotein"/>
</dbReference>
<feature type="domain" description="Integrase zinc-binding" evidence="1">
    <location>
        <begin position="85"/>
        <end position="129"/>
    </location>
</feature>